<dbReference type="GO" id="GO:0000466">
    <property type="term" value="P:maturation of 5.8S rRNA from tricistronic rRNA transcript (SSU-rRNA, 5.8S rRNA, LSU-rRNA)"/>
    <property type="evidence" value="ECO:0007669"/>
    <property type="project" value="TreeGrafter"/>
</dbReference>
<evidence type="ECO:0000259" key="3">
    <source>
        <dbReference type="Pfam" id="PF16201"/>
    </source>
</evidence>
<organism evidence="5 6">
    <name type="scientific">Friedmanniomyces endolithicus</name>
    <dbReference type="NCBI Taxonomy" id="329885"/>
    <lineage>
        <taxon>Eukaryota</taxon>
        <taxon>Fungi</taxon>
        <taxon>Dikarya</taxon>
        <taxon>Ascomycota</taxon>
        <taxon>Pezizomycotina</taxon>
        <taxon>Dothideomycetes</taxon>
        <taxon>Dothideomycetidae</taxon>
        <taxon>Mycosphaerellales</taxon>
        <taxon>Teratosphaeriaceae</taxon>
        <taxon>Friedmanniomyces</taxon>
    </lineage>
</organism>
<dbReference type="Pfam" id="PF11707">
    <property type="entry name" value="Npa1"/>
    <property type="match status" value="1"/>
</dbReference>
<feature type="domain" description="URB1 central HEAT repeat" evidence="4">
    <location>
        <begin position="646"/>
        <end position="816"/>
    </location>
</feature>
<gene>
    <name evidence="5" type="ORF">LTR91_013764</name>
</gene>
<dbReference type="InterPro" id="IPR016024">
    <property type="entry name" value="ARM-type_fold"/>
</dbReference>
<dbReference type="Pfam" id="PF16201">
    <property type="entry name" value="NopRA1"/>
    <property type="match status" value="1"/>
</dbReference>
<dbReference type="SUPFAM" id="SSF48371">
    <property type="entry name" value="ARM repeat"/>
    <property type="match status" value="1"/>
</dbReference>
<evidence type="ECO:0000256" key="1">
    <source>
        <dbReference type="SAM" id="MobiDB-lite"/>
    </source>
</evidence>
<dbReference type="InterPro" id="IPR021714">
    <property type="entry name" value="URB1_N"/>
</dbReference>
<evidence type="ECO:0000313" key="6">
    <source>
        <dbReference type="Proteomes" id="UP001175353"/>
    </source>
</evidence>
<dbReference type="InterPro" id="IPR039844">
    <property type="entry name" value="URB1"/>
</dbReference>
<dbReference type="EMBL" id="JAUJLE010000142">
    <property type="protein sequence ID" value="KAK0976060.1"/>
    <property type="molecule type" value="Genomic_DNA"/>
</dbReference>
<name>A0AAN6KCV4_9PEZI</name>
<evidence type="ECO:0000259" key="4">
    <source>
        <dbReference type="Pfam" id="PF26140"/>
    </source>
</evidence>
<dbReference type="GO" id="GO:0005730">
    <property type="term" value="C:nucleolus"/>
    <property type="evidence" value="ECO:0007669"/>
    <property type="project" value="TreeGrafter"/>
</dbReference>
<keyword evidence="6" id="KW-1185">Reference proteome</keyword>
<dbReference type="PANTHER" id="PTHR13500">
    <property type="entry name" value="NUCLEOLAR PRERIBOSOMAL-ASSOCIATED PROTEIN 1"/>
    <property type="match status" value="1"/>
</dbReference>
<proteinExistence type="predicted"/>
<dbReference type="PANTHER" id="PTHR13500:SF0">
    <property type="entry name" value="NUCLEOLAR PRE-RIBOSOMAL-ASSOCIATED PROTEIN 1"/>
    <property type="match status" value="1"/>
</dbReference>
<dbReference type="Proteomes" id="UP001175353">
    <property type="component" value="Unassembled WGS sequence"/>
</dbReference>
<dbReference type="AlphaFoldDB" id="A0AAN6KCV4"/>
<accession>A0AAN6KCV4</accession>
<dbReference type="Pfam" id="PF26140">
    <property type="entry name" value="HEAT_URB1"/>
    <property type="match status" value="1"/>
</dbReference>
<feature type="domain" description="URB1 N-terminal" evidence="2">
    <location>
        <begin position="108"/>
        <end position="449"/>
    </location>
</feature>
<comment type="caution">
    <text evidence="5">The sequence shown here is derived from an EMBL/GenBank/DDBJ whole genome shotgun (WGS) entry which is preliminary data.</text>
</comment>
<feature type="compositionally biased region" description="Basic and acidic residues" evidence="1">
    <location>
        <begin position="1"/>
        <end position="22"/>
    </location>
</feature>
<evidence type="ECO:0000313" key="5">
    <source>
        <dbReference type="EMBL" id="KAK0976060.1"/>
    </source>
</evidence>
<dbReference type="GO" id="GO:0000463">
    <property type="term" value="P:maturation of LSU-rRNA from tricistronic rRNA transcript (SSU-rRNA, 5.8S rRNA, LSU-rRNA)"/>
    <property type="evidence" value="ECO:0007669"/>
    <property type="project" value="TreeGrafter"/>
</dbReference>
<feature type="region of interest" description="Disordered" evidence="1">
    <location>
        <begin position="1"/>
        <end position="30"/>
    </location>
</feature>
<dbReference type="InterPro" id="IPR032436">
    <property type="entry name" value="URB1_C"/>
</dbReference>
<reference evidence="5" key="1">
    <citation type="submission" date="2023-06" db="EMBL/GenBank/DDBJ databases">
        <title>Black Yeasts Isolated from many extreme environments.</title>
        <authorList>
            <person name="Coleine C."/>
            <person name="Stajich J.E."/>
            <person name="Selbmann L."/>
        </authorList>
    </citation>
    <scope>NUCLEOTIDE SEQUENCE</scope>
    <source>
        <strain evidence="5">CCFEE 5200</strain>
    </source>
</reference>
<evidence type="ECO:0008006" key="7">
    <source>
        <dbReference type="Google" id="ProtNLM"/>
    </source>
</evidence>
<evidence type="ECO:0000259" key="2">
    <source>
        <dbReference type="Pfam" id="PF11707"/>
    </source>
</evidence>
<dbReference type="InterPro" id="IPR059018">
    <property type="entry name" value="HEAT_URB1"/>
</dbReference>
<feature type="domain" description="URB1 C-terminal" evidence="3">
    <location>
        <begin position="892"/>
        <end position="1092"/>
    </location>
</feature>
<protein>
    <recommendedName>
        <fullName evidence="7">Nucleolar pre-ribosomal-associated protein 1 C-terminal domain-containing protein</fullName>
    </recommendedName>
</protein>
<sequence>MSKRQREQEDGSRPPKRPKPEQSQHQSQQYAPVVEDIQFARQLQQLIVFRQDGIQQLRHGLASFKAFLESILYHRDEASRPRQLSILREYLDGQKPAGEPWDPEKPFLAQLWQAWSFGSQNDNDYLSSQVCATLALLLRTLSSLLDFRDHGILLGQTALQYQHLQLVKRGLDAPNNMDYVVSPCLRLLTEVTSFDGGALAKQVYKHREQTFDLISLRRNLGLVRKAASDEEAKRRPSVRTLTIRYVLAHLKYLHEGGKIDLLNVRPLCASLLQHLAHDPHDVVNEILSVTEQNVLRDKELPRLVKANLLTQQSLERVTEVATRSGDEHPSSDRAFAWLKAVCTVSSYGILRASGWYPPGTTSADVKPGENDSGIDLGLDSLDFYDRTERPEFSNTILHGWLQTLRPQTDPKERELVIMCFEAAPELVASYFAEKHMSLEPKLSNTWIGYASFIFEVIRLPVPAHLGTSEATNFAELPPQTSIILDNLLPQPLTQKILARCLNQPSELITCFAIRNLVLAFQKMANVLAEMRRATASVSVEDKVLWQGAAARVLARFTQRAPSMQDVVLAFRRLPDDDGHAVQREAITRLLRLYYEVTPVQALEAQVDLSTALAAALTRSGEDTDVSDVAALRALELEHLLVVAQHSAGMRWFTKSGGLLYSPVVSLLRLHMKDPQNRRIRMLIGRVLEQHGLLVARSGVDILSSGTHEFSELEALVASLVDVHGEDGETWAFVDDCMARATRQPVKYADQIEVAVASSNDVGSSTAPLGLLATVMAEQTHFVAGNTRILHCVAKYLGLLCSVKRPSKAVVVLHESMRGLVDPATMEIDDKDALLAKARLVEPPMTNSPENHLTEKASIPFVPPPAESDNHPEILRWSQKDLATALEDKDIDALILCLSSQHPEIRRQALFQLRHLFAKLQASTIEDKGPLSVLIGSLSETFEQQCLHAEEDKPLPYMTATFAVRALHVLMEPAHFMYPKLNQFIMRSPEWRMTRLPAYWLSNTTLSQPEIDDVYWKEVLWVLEWLVDGLRTPVDLDILRRGDVFAKVMALYLSPETEKIKVLRERVLELLFMGACVEGGSDVLALRTGVLGWLAMVGGDMAGWVRERVLRLCDGAKVANWSGVDVKEL</sequence>